<comment type="similarity">
    <text evidence="2">Belongs to the small GTPase superfamily. Ras family.</text>
</comment>
<evidence type="ECO:0000256" key="9">
    <source>
        <dbReference type="ARBA" id="ARBA00023136"/>
    </source>
</evidence>
<dbReference type="NCBIfam" id="TIGR00231">
    <property type="entry name" value="small_GTP"/>
    <property type="match status" value="1"/>
</dbReference>
<dbReference type="InterPro" id="IPR000073">
    <property type="entry name" value="AB_hydrolase_1"/>
</dbReference>
<evidence type="ECO:0000256" key="12">
    <source>
        <dbReference type="SAM" id="MobiDB-lite"/>
    </source>
</evidence>
<gene>
    <name evidence="14" type="ORF">QR680_011575</name>
</gene>
<proteinExistence type="inferred from homology"/>
<keyword evidence="6" id="KW-0547">Nucleotide-binding</keyword>
<evidence type="ECO:0000256" key="10">
    <source>
        <dbReference type="ARBA" id="ARBA00023288"/>
    </source>
</evidence>
<evidence type="ECO:0000256" key="3">
    <source>
        <dbReference type="ARBA" id="ARBA00011984"/>
    </source>
</evidence>
<evidence type="ECO:0000256" key="11">
    <source>
        <dbReference type="ARBA" id="ARBA00023289"/>
    </source>
</evidence>
<dbReference type="InterPro" id="IPR005225">
    <property type="entry name" value="Small_GTP-bd"/>
</dbReference>
<evidence type="ECO:0000259" key="13">
    <source>
        <dbReference type="Pfam" id="PF00561"/>
    </source>
</evidence>
<evidence type="ECO:0000256" key="6">
    <source>
        <dbReference type="ARBA" id="ARBA00022741"/>
    </source>
</evidence>
<evidence type="ECO:0000256" key="5">
    <source>
        <dbReference type="ARBA" id="ARBA00022481"/>
    </source>
</evidence>
<dbReference type="Gene3D" id="3.40.50.1820">
    <property type="entry name" value="alpha/beta hydrolase"/>
    <property type="match status" value="1"/>
</dbReference>
<keyword evidence="11" id="KW-0636">Prenylation</keyword>
<dbReference type="PROSITE" id="PS51419">
    <property type="entry name" value="RAB"/>
    <property type="match status" value="1"/>
</dbReference>
<evidence type="ECO:0000313" key="14">
    <source>
        <dbReference type="EMBL" id="KAK0414703.1"/>
    </source>
</evidence>
<keyword evidence="9" id="KW-0472">Membrane</keyword>
<dbReference type="SUPFAM" id="SSF52540">
    <property type="entry name" value="P-loop containing nucleoside triphosphate hydrolases"/>
    <property type="match status" value="1"/>
</dbReference>
<keyword evidence="15" id="KW-1185">Reference proteome</keyword>
<keyword evidence="8" id="KW-0342">GTP-binding</keyword>
<comment type="caution">
    <text evidence="14">The sequence shown here is derived from an EMBL/GenBank/DDBJ whole genome shotgun (WGS) entry which is preliminary data.</text>
</comment>
<dbReference type="EC" id="3.6.5.2" evidence="3"/>
<dbReference type="Pfam" id="PF00071">
    <property type="entry name" value="Ras"/>
    <property type="match status" value="1"/>
</dbReference>
<dbReference type="GO" id="GO:0003925">
    <property type="term" value="F:G protein activity"/>
    <property type="evidence" value="ECO:0007669"/>
    <property type="project" value="UniProtKB-EC"/>
</dbReference>
<evidence type="ECO:0000256" key="2">
    <source>
        <dbReference type="ARBA" id="ARBA00008344"/>
    </source>
</evidence>
<dbReference type="GO" id="GO:0005886">
    <property type="term" value="C:plasma membrane"/>
    <property type="evidence" value="ECO:0007669"/>
    <property type="project" value="UniProtKB-SubCell"/>
</dbReference>
<dbReference type="PANTHER" id="PTHR24070">
    <property type="entry name" value="RAS, DI-RAS, AND RHEB FAMILY MEMBERS OF SMALL GTPASE SUPERFAMILY"/>
    <property type="match status" value="1"/>
</dbReference>
<dbReference type="SMART" id="SM00174">
    <property type="entry name" value="RHO"/>
    <property type="match status" value="1"/>
</dbReference>
<dbReference type="InterPro" id="IPR027417">
    <property type="entry name" value="P-loop_NTPase"/>
</dbReference>
<evidence type="ECO:0000256" key="8">
    <source>
        <dbReference type="ARBA" id="ARBA00023134"/>
    </source>
</evidence>
<evidence type="ECO:0000256" key="1">
    <source>
        <dbReference type="ARBA" id="ARBA00004342"/>
    </source>
</evidence>
<dbReference type="Gene3D" id="3.40.50.300">
    <property type="entry name" value="P-loop containing nucleotide triphosphate hydrolases"/>
    <property type="match status" value="1"/>
</dbReference>
<dbReference type="PROSITE" id="PS51421">
    <property type="entry name" value="RAS"/>
    <property type="match status" value="1"/>
</dbReference>
<evidence type="ECO:0000256" key="7">
    <source>
        <dbReference type="ARBA" id="ARBA00022801"/>
    </source>
</evidence>
<dbReference type="InterPro" id="IPR020849">
    <property type="entry name" value="Small_GTPase_Ras-type"/>
</dbReference>
<dbReference type="InterPro" id="IPR029058">
    <property type="entry name" value="AB_hydrolase_fold"/>
</dbReference>
<dbReference type="SMART" id="SM00173">
    <property type="entry name" value="RAS"/>
    <property type="match status" value="1"/>
</dbReference>
<accession>A0AA39I184</accession>
<evidence type="ECO:0000313" key="15">
    <source>
        <dbReference type="Proteomes" id="UP001175271"/>
    </source>
</evidence>
<dbReference type="Pfam" id="PF00561">
    <property type="entry name" value="Abhydrolase_1"/>
    <property type="match status" value="1"/>
</dbReference>
<dbReference type="InterPro" id="IPR001806">
    <property type="entry name" value="Small_GTPase"/>
</dbReference>
<name>A0AA39I184_9BILA</name>
<dbReference type="EMBL" id="JAUCMV010000002">
    <property type="protein sequence ID" value="KAK0414703.1"/>
    <property type="molecule type" value="Genomic_DNA"/>
</dbReference>
<dbReference type="SMART" id="SM00175">
    <property type="entry name" value="RAB"/>
    <property type="match status" value="1"/>
</dbReference>
<feature type="region of interest" description="Disordered" evidence="12">
    <location>
        <begin position="748"/>
        <end position="773"/>
    </location>
</feature>
<sequence length="779" mass="87886">MGRFLYRHISDHDSDRQPFNERVPLLEADSPQSGTSTAINPFVANADFRLTTSFSPNANAPTIEVSSSQKAIMREQSTQRTKTSSISTALMQSLTNNTESSLNGPHFGVVEMTAQESPSLEAEITQQVSHHCTGADCKHCEALQRGLHQLEQLRRMDQTLLGDASQMSAKLDTTSVQLFVGTDEQKAKRHSRDCQRHNRFERRRRRRYRSESRHRREEDKKFLSLIEKYKQERLQTDCVCDQTRWTKCQECCYDFRTVLHFALRAIMFFPPRREYFFFESDEPFRKGGAEAAHKAKLKIRKGELEYTKGQTYRFGFEHRCSPEIENVECFFVRTARKNTIACVFVRSPYPNPRYTIIYAHPNASDISDHLSACPSLSEAARFHNCDVISFDYSGYGISSGRPTETNVYADSEAVLRHLAIDRKIPIANIILYGYSIGTAAMIELSLKYPQIAGLVLLASPASIIRALGWNRGCCCIRNLCQNPDDCYCDRFKSIRKIEHVTAPTLFIHGINDTLVPMEHSQALLKRAQNAVTPLFVPGVGHNNLENNHIYPTSLDPAAMANQQKKNSAVEGMGAGSGPAQVHKVIMVGSGGVGKSALTLQFMYDEFVEEYEPTKADSYRKKVVLDGEECSIDILDTAGQEDYSAIRDNYYRSGEGFICVFSITDAESFDATNEFREQILRVKNSDSSVPIMLVGNKSDLDTERAVSVAQAQQRADAWNVPYIETSAKHRTNVDKVFYDLMRDVKRRKGGTIGGHNGGVAADQPDRRRRTRKGLKKCTIL</sequence>
<keyword evidence="7" id="KW-0378">Hydrolase</keyword>
<reference evidence="14" key="1">
    <citation type="submission" date="2023-06" db="EMBL/GenBank/DDBJ databases">
        <title>Genomic analysis of the entomopathogenic nematode Steinernema hermaphroditum.</title>
        <authorList>
            <person name="Schwarz E.M."/>
            <person name="Heppert J.K."/>
            <person name="Baniya A."/>
            <person name="Schwartz H.T."/>
            <person name="Tan C.-H."/>
            <person name="Antoshechkin I."/>
            <person name="Sternberg P.W."/>
            <person name="Goodrich-Blair H."/>
            <person name="Dillman A.R."/>
        </authorList>
    </citation>
    <scope>NUCLEOTIDE SEQUENCE</scope>
    <source>
        <strain evidence="14">PS9179</strain>
        <tissue evidence="14">Whole animal</tissue>
    </source>
</reference>
<dbReference type="SMART" id="SM00176">
    <property type="entry name" value="RAN"/>
    <property type="match status" value="1"/>
</dbReference>
<feature type="domain" description="AB hydrolase-1" evidence="13">
    <location>
        <begin position="376"/>
        <end position="462"/>
    </location>
</feature>
<dbReference type="CDD" id="cd04139">
    <property type="entry name" value="RalA_RalB"/>
    <property type="match status" value="1"/>
</dbReference>
<dbReference type="GO" id="GO:0005525">
    <property type="term" value="F:GTP binding"/>
    <property type="evidence" value="ECO:0007669"/>
    <property type="project" value="UniProtKB-KW"/>
</dbReference>
<dbReference type="GO" id="GO:0007165">
    <property type="term" value="P:signal transduction"/>
    <property type="evidence" value="ECO:0007669"/>
    <property type="project" value="InterPro"/>
</dbReference>
<dbReference type="PROSITE" id="PS51420">
    <property type="entry name" value="RHO"/>
    <property type="match status" value="1"/>
</dbReference>
<dbReference type="Proteomes" id="UP001175271">
    <property type="component" value="Unassembled WGS sequence"/>
</dbReference>
<keyword evidence="4" id="KW-1003">Cell membrane</keyword>
<dbReference type="SUPFAM" id="SSF53474">
    <property type="entry name" value="alpha/beta-Hydrolases"/>
    <property type="match status" value="1"/>
</dbReference>
<dbReference type="AlphaFoldDB" id="A0AA39I184"/>
<dbReference type="PRINTS" id="PR00449">
    <property type="entry name" value="RASTRNSFRMNG"/>
</dbReference>
<organism evidence="14 15">
    <name type="scientific">Steinernema hermaphroditum</name>
    <dbReference type="NCBI Taxonomy" id="289476"/>
    <lineage>
        <taxon>Eukaryota</taxon>
        <taxon>Metazoa</taxon>
        <taxon>Ecdysozoa</taxon>
        <taxon>Nematoda</taxon>
        <taxon>Chromadorea</taxon>
        <taxon>Rhabditida</taxon>
        <taxon>Tylenchina</taxon>
        <taxon>Panagrolaimomorpha</taxon>
        <taxon>Strongyloidoidea</taxon>
        <taxon>Steinernematidae</taxon>
        <taxon>Steinernema</taxon>
    </lineage>
</organism>
<comment type="subcellular location">
    <subcellularLocation>
        <location evidence="1">Cell membrane</location>
        <topology evidence="1">Lipid-anchor</topology>
        <orientation evidence="1">Cytoplasmic side</orientation>
    </subcellularLocation>
</comment>
<keyword evidence="5" id="KW-0488">Methylation</keyword>
<keyword evidence="10" id="KW-0449">Lipoprotein</keyword>
<dbReference type="FunFam" id="3.40.50.300:FF:000203">
    <property type="entry name" value="Putative ras-related protein ral-a"/>
    <property type="match status" value="1"/>
</dbReference>
<protein>
    <recommendedName>
        <fullName evidence="3">small monomeric GTPase</fullName>
        <ecNumber evidence="3">3.6.5.2</ecNumber>
    </recommendedName>
</protein>
<evidence type="ECO:0000256" key="4">
    <source>
        <dbReference type="ARBA" id="ARBA00022475"/>
    </source>
</evidence>